<evidence type="ECO:0000313" key="4">
    <source>
        <dbReference type="EMBL" id="CAK7907991.1"/>
    </source>
</evidence>
<gene>
    <name evidence="4" type="ORF">CAAN4_E08020</name>
</gene>
<dbReference type="PANTHER" id="PTHR12857">
    <property type="entry name" value="CXXC MOTIF CONTAINING ZINC BINDING PROTEIN"/>
    <property type="match status" value="1"/>
</dbReference>
<evidence type="ECO:0000256" key="2">
    <source>
        <dbReference type="ARBA" id="ARBA00022723"/>
    </source>
</evidence>
<comment type="similarity">
    <text evidence="1">Belongs to the UPF0587 family.</text>
</comment>
<keyword evidence="2" id="KW-0479">Metal-binding</keyword>
<keyword evidence="5" id="KW-1185">Reference proteome</keyword>
<proteinExistence type="inferred from homology"/>
<organism evidence="4 5">
    <name type="scientific">[Candida] anglica</name>
    <dbReference type="NCBI Taxonomy" id="148631"/>
    <lineage>
        <taxon>Eukaryota</taxon>
        <taxon>Fungi</taxon>
        <taxon>Dikarya</taxon>
        <taxon>Ascomycota</taxon>
        <taxon>Saccharomycotina</taxon>
        <taxon>Pichiomycetes</taxon>
        <taxon>Debaryomycetaceae</taxon>
        <taxon>Kurtzmaniella</taxon>
    </lineage>
</organism>
<reference evidence="4 5" key="1">
    <citation type="submission" date="2024-01" db="EMBL/GenBank/DDBJ databases">
        <authorList>
            <consortium name="Genoscope - CEA"/>
            <person name="William W."/>
        </authorList>
    </citation>
    <scope>NUCLEOTIDE SEQUENCE [LARGE SCALE GENOMIC DNA]</scope>
    <source>
        <strain evidence="4 5">29B2s-10</strain>
    </source>
</reference>
<name>A0ABP0ED97_9ASCO</name>
<dbReference type="SUPFAM" id="SSF141678">
    <property type="entry name" value="MAL13P1.257-like"/>
    <property type="match status" value="1"/>
</dbReference>
<accession>A0ABP0ED97</accession>
<evidence type="ECO:0000313" key="5">
    <source>
        <dbReference type="Proteomes" id="UP001497600"/>
    </source>
</evidence>
<keyword evidence="3" id="KW-0862">Zinc</keyword>
<dbReference type="PANTHER" id="PTHR12857:SF0">
    <property type="entry name" value="CXXC MOTIF CONTAINING ZINC BINDING PROTEIN"/>
    <property type="match status" value="1"/>
</dbReference>
<sequence length="161" mass="18358">MAIYYLKFAGELSNVTDLQPLDDQSNPYEYIFKVTCTSCHETHPKAVSINRFESYDIGDSKGKANFVFRCRMCKKESSANIDRTVAKYTVEDDSKLVPILQIDARGLDLSDFVAEGRFECKGLNSGTTFNEVDLSDGEWYDYDDKVSEEVSVTEIKWEISR</sequence>
<evidence type="ECO:0008006" key="6">
    <source>
        <dbReference type="Google" id="ProtNLM"/>
    </source>
</evidence>
<dbReference type="Pfam" id="PF05907">
    <property type="entry name" value="CXXC_Zn-b_euk"/>
    <property type="match status" value="1"/>
</dbReference>
<dbReference type="InterPro" id="IPR008584">
    <property type="entry name" value="CXXC_Zn-binding_euk"/>
</dbReference>
<protein>
    <recommendedName>
        <fullName evidence="6">DUF866-domain-containing protein</fullName>
    </recommendedName>
</protein>
<evidence type="ECO:0000256" key="3">
    <source>
        <dbReference type="ARBA" id="ARBA00022833"/>
    </source>
</evidence>
<evidence type="ECO:0000256" key="1">
    <source>
        <dbReference type="ARBA" id="ARBA00007818"/>
    </source>
</evidence>
<dbReference type="EMBL" id="OZ004257">
    <property type="protein sequence ID" value="CAK7907991.1"/>
    <property type="molecule type" value="Genomic_DNA"/>
</dbReference>
<dbReference type="Proteomes" id="UP001497600">
    <property type="component" value="Chromosome E"/>
</dbReference>